<reference evidence="2" key="1">
    <citation type="journal article" date="2019" name="Int. J. Syst. Evol. Microbiol.">
        <title>The Global Catalogue of Microorganisms (GCM) 10K type strain sequencing project: providing services to taxonomists for standard genome sequencing and annotation.</title>
        <authorList>
            <consortium name="The Broad Institute Genomics Platform"/>
            <consortium name="The Broad Institute Genome Sequencing Center for Infectious Disease"/>
            <person name="Wu L."/>
            <person name="Ma J."/>
        </authorList>
    </citation>
    <scope>NUCLEOTIDE SEQUENCE [LARGE SCALE GENOMIC DNA]</scope>
    <source>
        <strain evidence="2">CECT 7184</strain>
    </source>
</reference>
<dbReference type="EMBL" id="JAUFQU010000001">
    <property type="protein sequence ID" value="MDN3708451.1"/>
    <property type="molecule type" value="Genomic_DNA"/>
</dbReference>
<dbReference type="Pfam" id="PF14092">
    <property type="entry name" value="DUF4270"/>
    <property type="match status" value="1"/>
</dbReference>
<dbReference type="Proteomes" id="UP001242368">
    <property type="component" value="Unassembled WGS sequence"/>
</dbReference>
<dbReference type="InterPro" id="IPR025366">
    <property type="entry name" value="DUF4270"/>
</dbReference>
<organism evidence="1 2">
    <name type="scientific">Paenimyroides ceti</name>
    <dbReference type="NCBI Taxonomy" id="395087"/>
    <lineage>
        <taxon>Bacteria</taxon>
        <taxon>Pseudomonadati</taxon>
        <taxon>Bacteroidota</taxon>
        <taxon>Flavobacteriia</taxon>
        <taxon>Flavobacteriales</taxon>
        <taxon>Flavobacteriaceae</taxon>
        <taxon>Paenimyroides</taxon>
    </lineage>
</organism>
<comment type="caution">
    <text evidence="1">The sequence shown here is derived from an EMBL/GenBank/DDBJ whole genome shotgun (WGS) entry which is preliminary data.</text>
</comment>
<name>A0ABT8CWS4_9FLAO</name>
<gene>
    <name evidence="1" type="ORF">QW060_15220</name>
</gene>
<keyword evidence="2" id="KW-1185">Reference proteome</keyword>
<dbReference type="RefSeq" id="WP_290364316.1">
    <property type="nucleotide sequence ID" value="NZ_JAUFQU010000001.1"/>
</dbReference>
<sequence>MKKGFYAALLLTVSTLTFTSCDKDFTEVGSEIFGEDEFGFDKYEVANVESKMVKTGVFNSRNLPYNTFGVFQNGVFGKTTAHFVTQIEMIKGTELSEIGNNPVLDSVYVYIPYTSTVAETDSDGNATYNLTNVYGTGKFSLNVYENGYFLRDVNPGEGLEAQQYFSDQKNTFDSNKKGLNGTNIINNSTNTAQNSDFVIDKSEIRLYKYNSQGEIIKDANGNPVIKERKKPGMWLDLDKTYFQNRFFANNTYKGILNNNVLKEFFRGLYFNVEDLYNQSALAQLAVSEGTLVFIYKQDKTNNDGETTRERKTLTFNLGHSASSGNTRNATTVNLFETVNSQTYQNQLTNNNDQKLWIRGTEGSIAEINLFGEDANNNNIADELEYIKSKNWLINQAVLTVYVDNATMANAAGTDPYRLFLYDLTNNKALIDYTADTSTNPAKKVYNGILDKNTTDNVTKYRFRITSHINNLIRKDSTNVKLGLAVVDDITQGNFTLLKDKNTFPKKIPTLSAAFPFGSVLYGANHPDTAKRIKLEIYYTKENN</sequence>
<accession>A0ABT8CWS4</accession>
<evidence type="ECO:0000313" key="1">
    <source>
        <dbReference type="EMBL" id="MDN3708451.1"/>
    </source>
</evidence>
<evidence type="ECO:0000313" key="2">
    <source>
        <dbReference type="Proteomes" id="UP001242368"/>
    </source>
</evidence>
<proteinExistence type="predicted"/>
<dbReference type="PROSITE" id="PS51257">
    <property type="entry name" value="PROKAR_LIPOPROTEIN"/>
    <property type="match status" value="1"/>
</dbReference>
<protein>
    <submittedName>
        <fullName evidence="1">DUF4270 domain-containing protein</fullName>
    </submittedName>
</protein>